<organism evidence="1 2">
    <name type="scientific">Veillonella denticariosi JCM 15641</name>
    <dbReference type="NCBI Taxonomy" id="1298594"/>
    <lineage>
        <taxon>Bacteria</taxon>
        <taxon>Bacillati</taxon>
        <taxon>Bacillota</taxon>
        <taxon>Negativicutes</taxon>
        <taxon>Veillonellales</taxon>
        <taxon>Veillonellaceae</taxon>
        <taxon>Veillonella</taxon>
    </lineage>
</organism>
<accession>A0A2S7ZD47</accession>
<dbReference type="EMBL" id="PPDB01000001">
    <property type="protein sequence ID" value="PQL21198.1"/>
    <property type="molecule type" value="Genomic_DNA"/>
</dbReference>
<dbReference type="AlphaFoldDB" id="A0A2S7ZD47"/>
<dbReference type="Proteomes" id="UP000237916">
    <property type="component" value="Unassembled WGS sequence"/>
</dbReference>
<keyword evidence="2" id="KW-1185">Reference proteome</keyword>
<protein>
    <submittedName>
        <fullName evidence="1">Uncharacterized protein</fullName>
    </submittedName>
</protein>
<gene>
    <name evidence="1" type="ORF">VEHSUH05_01915</name>
</gene>
<proteinExistence type="predicted"/>
<reference evidence="1 2" key="1">
    <citation type="submission" date="2018-01" db="EMBL/GenBank/DDBJ databases">
        <title>Draft genome sequences of clinical isolates and type strains of oral Veillonella including Veillonella infantum sp., nov.</title>
        <authorList>
            <person name="Mashima I."/>
            <person name="Liao Y.-C."/>
            <person name="Sabharwal A."/>
            <person name="Haase E.M."/>
            <person name="Nakazawa F."/>
            <person name="Scannapieco F.A."/>
        </authorList>
    </citation>
    <scope>NUCLEOTIDE SEQUENCE [LARGE SCALE GENOMIC DNA]</scope>
    <source>
        <strain evidence="1 2">JCM 15641</strain>
    </source>
</reference>
<dbReference type="STRING" id="1298594.GCA_001312465_01013"/>
<dbReference type="OrthoDB" id="1631743at2"/>
<dbReference type="RefSeq" id="WP_105090574.1">
    <property type="nucleotide sequence ID" value="NZ_PPDB01000001.1"/>
</dbReference>
<evidence type="ECO:0000313" key="1">
    <source>
        <dbReference type="EMBL" id="PQL21198.1"/>
    </source>
</evidence>
<name>A0A2S7ZD47_9FIRM</name>
<evidence type="ECO:0000313" key="2">
    <source>
        <dbReference type="Proteomes" id="UP000237916"/>
    </source>
</evidence>
<sequence>MENTILEKYETGNFSSIYVGSKPTIKLAMLRLENFISYYLRGPGGIDYRSNILTINSYAREIFYVEQTDVDKFENWTVYYDDENDCIAIRHCYWDKALDRDMIMADEKLRADVRDNGIVGAVPHINNETVIDVNESSKSKLLNTIKGLDNVISKMTIKNLCNNLNYHKGDYKISRSYDLDVRLETIINDEQIKIYSKIHDLTNLISDILSQPMDTSPEYKISFDYQLSPIDVLKNTFAIKK</sequence>
<comment type="caution">
    <text evidence="1">The sequence shown here is derived from an EMBL/GenBank/DDBJ whole genome shotgun (WGS) entry which is preliminary data.</text>
</comment>